<comment type="subcellular location">
    <subcellularLocation>
        <location evidence="1">Cell envelope</location>
    </subcellularLocation>
</comment>
<keyword evidence="7" id="KW-1185">Reference proteome</keyword>
<sequence length="295" mass="31561">MNGVFLLLALGLCVLALAFVLIPLLREPRGAEAPGRREALLAVHRDRVAELDQDLAAGTLTAARHARALADLERELLDSGGLDTDGDAGVERRGQRRLVTGLAAASLALLPFAAAGIYLSVGHADEVFAARAPSGQLAPPAQEAPSEAEMTREFTRLVEGLQARLAQDPEDLESWVLLGRTLVFLDEFEAAGRAFGEALRHGGDRDPNVLVRYADVLAELEGGLAGEPAALIEQALAIDPEHAQGLWLAGTRAYRAEAFDEARGYWERLLAVLPADSAEAEVIRGNLSQLSLRQE</sequence>
<dbReference type="InterPro" id="IPR051263">
    <property type="entry name" value="C-type_cytochrome_biogenesis"/>
</dbReference>
<dbReference type="SUPFAM" id="SSF48452">
    <property type="entry name" value="TPR-like"/>
    <property type="match status" value="1"/>
</dbReference>
<keyword evidence="4" id="KW-0802">TPR repeat</keyword>
<keyword evidence="2" id="KW-0677">Repeat</keyword>
<dbReference type="PANTHER" id="PTHR47870">
    <property type="entry name" value="CYTOCHROME C-TYPE BIOGENESIS PROTEIN CCMH"/>
    <property type="match status" value="1"/>
</dbReference>
<dbReference type="Proteomes" id="UP000553442">
    <property type="component" value="Unassembled WGS sequence"/>
</dbReference>
<organism evidence="6 7">
    <name type="scientific">Halomonas campaniensis</name>
    <dbReference type="NCBI Taxonomy" id="213554"/>
    <lineage>
        <taxon>Bacteria</taxon>
        <taxon>Pseudomonadati</taxon>
        <taxon>Pseudomonadota</taxon>
        <taxon>Gammaproteobacteria</taxon>
        <taxon>Oceanospirillales</taxon>
        <taxon>Halomonadaceae</taxon>
        <taxon>Halomonas</taxon>
    </lineage>
</organism>
<dbReference type="GO" id="GO:0030313">
    <property type="term" value="C:cell envelope"/>
    <property type="evidence" value="ECO:0007669"/>
    <property type="project" value="UniProtKB-SubCell"/>
</dbReference>
<feature type="domain" description="Cytochrome c-type biogenesis protein H TPR" evidence="5">
    <location>
        <begin position="148"/>
        <end position="278"/>
    </location>
</feature>
<evidence type="ECO:0000256" key="1">
    <source>
        <dbReference type="ARBA" id="ARBA00004196"/>
    </source>
</evidence>
<dbReference type="InterPro" id="IPR011990">
    <property type="entry name" value="TPR-like_helical_dom_sf"/>
</dbReference>
<protein>
    <submittedName>
        <fullName evidence="6">Cytochrome c-type biogenesis protein CcmH</fullName>
    </submittedName>
</protein>
<evidence type="ECO:0000256" key="4">
    <source>
        <dbReference type="ARBA" id="ARBA00022803"/>
    </source>
</evidence>
<dbReference type="EMBL" id="JACHZF010000003">
    <property type="protein sequence ID" value="MBB3329702.1"/>
    <property type="molecule type" value="Genomic_DNA"/>
</dbReference>
<reference evidence="6 7" key="1">
    <citation type="submission" date="2020-08" db="EMBL/GenBank/DDBJ databases">
        <title>Genomic Encyclopedia of Archaeal and Bacterial Type Strains, Phase II (KMG-II): from individual species to whole genera.</title>
        <authorList>
            <person name="Goeker M."/>
        </authorList>
    </citation>
    <scope>NUCLEOTIDE SEQUENCE [LARGE SCALE GENOMIC DNA]</scope>
    <source>
        <strain evidence="6 7">5AG</strain>
    </source>
</reference>
<dbReference type="Pfam" id="PF23914">
    <property type="entry name" value="TPR_CcmH_CycH"/>
    <property type="match status" value="1"/>
</dbReference>
<dbReference type="GO" id="GO:0017004">
    <property type="term" value="P:cytochrome complex assembly"/>
    <property type="evidence" value="ECO:0007669"/>
    <property type="project" value="UniProtKB-KW"/>
</dbReference>
<keyword evidence="3" id="KW-0201">Cytochrome c-type biogenesis</keyword>
<dbReference type="NCBIfam" id="TIGR03142">
    <property type="entry name" value="cytochro_ccmI"/>
    <property type="match status" value="1"/>
</dbReference>
<proteinExistence type="predicted"/>
<evidence type="ECO:0000256" key="2">
    <source>
        <dbReference type="ARBA" id="ARBA00022737"/>
    </source>
</evidence>
<dbReference type="PANTHER" id="PTHR47870:SF1">
    <property type="entry name" value="CYTOCHROME C-TYPE BIOGENESIS PROTEIN CCMH"/>
    <property type="match status" value="1"/>
</dbReference>
<dbReference type="Gene3D" id="1.25.40.10">
    <property type="entry name" value="Tetratricopeptide repeat domain"/>
    <property type="match status" value="1"/>
</dbReference>
<dbReference type="InterPro" id="IPR056413">
    <property type="entry name" value="TPR_CcmH_CycH"/>
</dbReference>
<gene>
    <name evidence="6" type="ORF">BDK63_000542</name>
</gene>
<evidence type="ECO:0000259" key="5">
    <source>
        <dbReference type="Pfam" id="PF23914"/>
    </source>
</evidence>
<evidence type="ECO:0000256" key="3">
    <source>
        <dbReference type="ARBA" id="ARBA00022748"/>
    </source>
</evidence>
<dbReference type="InterPro" id="IPR017560">
    <property type="entry name" value="Cyt_c_biogenesis_CcmI"/>
</dbReference>
<dbReference type="AlphaFoldDB" id="A0A7W5K1P2"/>
<dbReference type="RefSeq" id="WP_183329787.1">
    <property type="nucleotide sequence ID" value="NZ_JACHZF010000003.1"/>
</dbReference>
<accession>A0A7W5K1P2</accession>
<comment type="caution">
    <text evidence="6">The sequence shown here is derived from an EMBL/GenBank/DDBJ whole genome shotgun (WGS) entry which is preliminary data.</text>
</comment>
<name>A0A7W5K1P2_9GAMM</name>
<evidence type="ECO:0000313" key="7">
    <source>
        <dbReference type="Proteomes" id="UP000553442"/>
    </source>
</evidence>
<evidence type="ECO:0000313" key="6">
    <source>
        <dbReference type="EMBL" id="MBB3329702.1"/>
    </source>
</evidence>